<dbReference type="EMBL" id="CP121472">
    <property type="protein sequence ID" value="WPL15261.1"/>
    <property type="molecule type" value="Genomic_DNA"/>
</dbReference>
<organism evidence="2 3">
    <name type="scientific">Thiorhodovibrio winogradskyi</name>
    <dbReference type="NCBI Taxonomy" id="77007"/>
    <lineage>
        <taxon>Bacteria</taxon>
        <taxon>Pseudomonadati</taxon>
        <taxon>Pseudomonadota</taxon>
        <taxon>Gammaproteobacteria</taxon>
        <taxon>Chromatiales</taxon>
        <taxon>Chromatiaceae</taxon>
        <taxon>Thiorhodovibrio</taxon>
    </lineage>
</organism>
<protein>
    <submittedName>
        <fullName evidence="2">Uncharacterized protein</fullName>
    </submittedName>
</protein>
<keyword evidence="3" id="KW-1185">Reference proteome</keyword>
<evidence type="ECO:0000313" key="1">
    <source>
        <dbReference type="EMBL" id="WPL15261.1"/>
    </source>
</evidence>
<reference evidence="2 3" key="1">
    <citation type="journal article" date="2023" name="Microorganisms">
        <title>Thiorhodovibrio frisius and Trv. litoralis spp. nov., Two Novel Members from a Clade of Fastidious Purple Sulfur Bacteria That Exhibit Unique Red-Shifted Light-Harvesting Capabilities.</title>
        <authorList>
            <person name="Methner A."/>
            <person name="Kuzyk S.B."/>
            <person name="Petersen J."/>
            <person name="Bauer S."/>
            <person name="Brinkmann H."/>
            <person name="Sichau K."/>
            <person name="Wanner G."/>
            <person name="Wolf J."/>
            <person name="Neumann-Schaal M."/>
            <person name="Henke P."/>
            <person name="Tank M."/>
            <person name="Sproer C."/>
            <person name="Bunk B."/>
            <person name="Overmann J."/>
        </authorList>
    </citation>
    <scope>NUCLEOTIDE SEQUENCE [LARGE SCALE GENOMIC DNA]</scope>
    <source>
        <strain evidence="2 3">DSM 6702</strain>
    </source>
</reference>
<evidence type="ECO:0000313" key="3">
    <source>
        <dbReference type="Proteomes" id="UP001432180"/>
    </source>
</evidence>
<name>A0ABZ0S3Y8_9GAMM</name>
<dbReference type="RefSeq" id="WP_328985846.1">
    <property type="nucleotide sequence ID" value="NZ_CP121472.1"/>
</dbReference>
<proteinExistence type="predicted"/>
<evidence type="ECO:0000313" key="2">
    <source>
        <dbReference type="EMBL" id="WPL15319.1"/>
    </source>
</evidence>
<dbReference type="EMBL" id="CP121472">
    <property type="protein sequence ID" value="WPL15319.1"/>
    <property type="molecule type" value="Genomic_DNA"/>
</dbReference>
<accession>A0ABZ0S3Y8</accession>
<gene>
    <name evidence="1" type="ORF">Thiowin_00146</name>
    <name evidence="2" type="ORF">Thiowin_00210</name>
</gene>
<dbReference type="Proteomes" id="UP001432180">
    <property type="component" value="Chromosome"/>
</dbReference>
<sequence>MKTDTLLLRQINPNFAQGDRVTSQAFRPTPKDQHLLSVDDGDQITAAAAFDRFTTQTQGRSIGVMAVTCEECSALNLGVIADGVPYKEHVSIDFRGLANSKVESCGKKLAVQARQRGWLFQP</sequence>